<dbReference type="SUPFAM" id="SSF53098">
    <property type="entry name" value="Ribonuclease H-like"/>
    <property type="match status" value="1"/>
</dbReference>
<dbReference type="InterPro" id="IPR012337">
    <property type="entry name" value="RNaseH-like_sf"/>
</dbReference>
<feature type="compositionally biased region" description="Acidic residues" evidence="1">
    <location>
        <begin position="185"/>
        <end position="208"/>
    </location>
</feature>
<comment type="caution">
    <text evidence="2">The sequence shown here is derived from an EMBL/GenBank/DDBJ whole genome shotgun (WGS) entry which is preliminary data.</text>
</comment>
<evidence type="ECO:0000256" key="1">
    <source>
        <dbReference type="SAM" id="MobiDB-lite"/>
    </source>
</evidence>
<gene>
    <name evidence="2" type="ORF">CBR_g30176</name>
</gene>
<feature type="region of interest" description="Disordered" evidence="1">
    <location>
        <begin position="244"/>
        <end position="297"/>
    </location>
</feature>
<feature type="region of interest" description="Disordered" evidence="1">
    <location>
        <begin position="178"/>
        <end position="223"/>
    </location>
</feature>
<reference evidence="2 3" key="1">
    <citation type="journal article" date="2018" name="Cell">
        <title>The Chara Genome: Secondary Complexity and Implications for Plant Terrestrialization.</title>
        <authorList>
            <person name="Nishiyama T."/>
            <person name="Sakayama H."/>
            <person name="Vries J.D."/>
            <person name="Buschmann H."/>
            <person name="Saint-Marcoux D."/>
            <person name="Ullrich K.K."/>
            <person name="Haas F.B."/>
            <person name="Vanderstraeten L."/>
            <person name="Becker D."/>
            <person name="Lang D."/>
            <person name="Vosolsobe S."/>
            <person name="Rombauts S."/>
            <person name="Wilhelmsson P.K.I."/>
            <person name="Janitza P."/>
            <person name="Kern R."/>
            <person name="Heyl A."/>
            <person name="Rumpler F."/>
            <person name="Villalobos L.I.A.C."/>
            <person name="Clay J.M."/>
            <person name="Skokan R."/>
            <person name="Toyoda A."/>
            <person name="Suzuki Y."/>
            <person name="Kagoshima H."/>
            <person name="Schijlen E."/>
            <person name="Tajeshwar N."/>
            <person name="Catarino B."/>
            <person name="Hetherington A.J."/>
            <person name="Saltykova A."/>
            <person name="Bonnot C."/>
            <person name="Breuninger H."/>
            <person name="Symeonidi A."/>
            <person name="Radhakrishnan G.V."/>
            <person name="Van Nieuwerburgh F."/>
            <person name="Deforce D."/>
            <person name="Chang C."/>
            <person name="Karol K.G."/>
            <person name="Hedrich R."/>
            <person name="Ulvskov P."/>
            <person name="Glockner G."/>
            <person name="Delwiche C.F."/>
            <person name="Petrasek J."/>
            <person name="Van de Peer Y."/>
            <person name="Friml J."/>
            <person name="Beilby M."/>
            <person name="Dolan L."/>
            <person name="Kohara Y."/>
            <person name="Sugano S."/>
            <person name="Fujiyama A."/>
            <person name="Delaux P.-M."/>
            <person name="Quint M."/>
            <person name="TheiBen G."/>
            <person name="Hagemann M."/>
            <person name="Harholt J."/>
            <person name="Dunand C."/>
            <person name="Zachgo S."/>
            <person name="Langdale J."/>
            <person name="Maumus F."/>
            <person name="Straeten D.V.D."/>
            <person name="Gould S.B."/>
            <person name="Rensing S.A."/>
        </authorList>
    </citation>
    <scope>NUCLEOTIDE SEQUENCE [LARGE SCALE GENOMIC DNA]</scope>
    <source>
        <strain evidence="2 3">S276</strain>
    </source>
</reference>
<dbReference type="EMBL" id="BFEA01000331">
    <property type="protein sequence ID" value="GBG79911.1"/>
    <property type="molecule type" value="Genomic_DNA"/>
</dbReference>
<accession>A0A388LC78</accession>
<evidence type="ECO:0008006" key="4">
    <source>
        <dbReference type="Google" id="ProtNLM"/>
    </source>
</evidence>
<dbReference type="Proteomes" id="UP000265515">
    <property type="component" value="Unassembled WGS sequence"/>
</dbReference>
<proteinExistence type="predicted"/>
<sequence>MRAFHSRRGDWGGELSDAEAADCMGDSETERCATWWFEHGRADPGLRTIAIRVMHLWTSASPAERNWAEHERVNMARRCKLGFAKLAQLVEIATNLKLASCARQGGGYVLPWVMGTGREGTTAVDEDEEGDVEPEVWGARPAGSVPEEEIQRQIVAFHDSRPFRARSVRDVFGSRAMELRPWPEGGDDVDAAAADDDIDDDWTDDDDTPPSGDPTAERVYFTYGGGRDGMDSFTSLVIGDVPSTAQASDSSRAGGGCGGRSHVEVGVDDSGEQQPPGGLRQTGRRWEVRSDNEAEEEARMSGCPFTIVASLPPIIGALYIPRHLGVWRGWCRQLAETGHMTARIVGGRGLLPTPVSAPARRRSSAHATLTSEGSVGAWEILVSRDVDVPHRRRCTPTRTLCGALMRLRRRGMPVWTEGRRSGWGVCHSGRVGSRILTSSVGRGIRRQEGGEAATTMTLVSLRRQCRGISLTRGRMPPRVVGQVVDDAAAGRPRVMRGRMLSWALGPLVGGVATARPRVMRPLRGRVPPCVAGERVDPVEMGIPRVSGETMDRMEVMTTTTVPRTMRTGSPWC</sequence>
<organism evidence="2 3">
    <name type="scientific">Chara braunii</name>
    <name type="common">Braun's stonewort</name>
    <dbReference type="NCBI Taxonomy" id="69332"/>
    <lineage>
        <taxon>Eukaryota</taxon>
        <taxon>Viridiplantae</taxon>
        <taxon>Streptophyta</taxon>
        <taxon>Charophyceae</taxon>
        <taxon>Charales</taxon>
        <taxon>Characeae</taxon>
        <taxon>Chara</taxon>
    </lineage>
</organism>
<keyword evidence="3" id="KW-1185">Reference proteome</keyword>
<evidence type="ECO:0000313" key="2">
    <source>
        <dbReference type="EMBL" id="GBG79911.1"/>
    </source>
</evidence>
<dbReference type="AlphaFoldDB" id="A0A388LC78"/>
<evidence type="ECO:0000313" key="3">
    <source>
        <dbReference type="Proteomes" id="UP000265515"/>
    </source>
</evidence>
<protein>
    <recommendedName>
        <fullName evidence="4">HAT C-terminal dimerisation domain-containing protein</fullName>
    </recommendedName>
</protein>
<dbReference type="Gramene" id="GBG79911">
    <property type="protein sequence ID" value="GBG79911"/>
    <property type="gene ID" value="CBR_g30176"/>
</dbReference>
<name>A0A388LC78_CHABU</name>